<name>A0ABT9P3F4_9ACTN</name>
<dbReference type="PANTHER" id="PTHR43877">
    <property type="entry name" value="AMINOALKYLPHOSPHONATE N-ACETYLTRANSFERASE-RELATED-RELATED"/>
    <property type="match status" value="1"/>
</dbReference>
<accession>A0ABT9P3F4</accession>
<keyword evidence="6" id="KW-1185">Reference proteome</keyword>
<comment type="catalytic activity">
    <reaction evidence="3">
        <text>N-terminal L-alanyl-[ribosomal protein bS18] + acetyl-CoA = N-terminal N(alpha)-acetyl-L-alanyl-[ribosomal protein bS18] + CoA + H(+)</text>
        <dbReference type="Rhea" id="RHEA:43756"/>
        <dbReference type="Rhea" id="RHEA-COMP:10676"/>
        <dbReference type="Rhea" id="RHEA-COMP:10677"/>
        <dbReference type="ChEBI" id="CHEBI:15378"/>
        <dbReference type="ChEBI" id="CHEBI:57287"/>
        <dbReference type="ChEBI" id="CHEBI:57288"/>
        <dbReference type="ChEBI" id="CHEBI:64718"/>
        <dbReference type="ChEBI" id="CHEBI:83683"/>
        <dbReference type="EC" id="2.3.1.266"/>
    </reaction>
</comment>
<dbReference type="InterPro" id="IPR016181">
    <property type="entry name" value="Acyl_CoA_acyltransferase"/>
</dbReference>
<dbReference type="NCBIfam" id="TIGR01575">
    <property type="entry name" value="rimI"/>
    <property type="match status" value="1"/>
</dbReference>
<sequence length="154" mass="17270">MRPLRWWDVEALMPLERELFGDTAWTAEMFWSELAHPETRWYVVAESEGEILGYAGLFAPGAEADVQTIAVAPAAQGQGLGRALLGALTETARERGATTLLLEVRADNASAVRLYERSGFERIAVRHRYYQPGDIDAWIMRRRPIDHSEEGATP</sequence>
<dbReference type="Proteomes" id="UP001235712">
    <property type="component" value="Unassembled WGS sequence"/>
</dbReference>
<evidence type="ECO:0000259" key="4">
    <source>
        <dbReference type="PROSITE" id="PS51186"/>
    </source>
</evidence>
<dbReference type="PANTHER" id="PTHR43877:SF2">
    <property type="entry name" value="AMINOALKYLPHOSPHONATE N-ACETYLTRANSFERASE-RELATED"/>
    <property type="match status" value="1"/>
</dbReference>
<keyword evidence="3" id="KW-0963">Cytoplasm</keyword>
<feature type="domain" description="N-acetyltransferase" evidence="4">
    <location>
        <begin position="1"/>
        <end position="145"/>
    </location>
</feature>
<dbReference type="EMBL" id="JAUSQZ010000001">
    <property type="protein sequence ID" value="MDP9827230.1"/>
    <property type="molecule type" value="Genomic_DNA"/>
</dbReference>
<reference evidence="5 6" key="1">
    <citation type="submission" date="2023-07" db="EMBL/GenBank/DDBJ databases">
        <title>Sequencing the genomes of 1000 actinobacteria strains.</title>
        <authorList>
            <person name="Klenk H.-P."/>
        </authorList>
    </citation>
    <scope>NUCLEOTIDE SEQUENCE [LARGE SCALE GENOMIC DNA]</scope>
    <source>
        <strain evidence="5 6">DSM 44388</strain>
    </source>
</reference>
<dbReference type="Gene3D" id="3.40.630.30">
    <property type="match status" value="1"/>
</dbReference>
<evidence type="ECO:0000256" key="3">
    <source>
        <dbReference type="RuleBase" id="RU363094"/>
    </source>
</evidence>
<dbReference type="SUPFAM" id="SSF55729">
    <property type="entry name" value="Acyl-CoA N-acyltransferases (Nat)"/>
    <property type="match status" value="1"/>
</dbReference>
<evidence type="ECO:0000256" key="1">
    <source>
        <dbReference type="ARBA" id="ARBA00022679"/>
    </source>
</evidence>
<gene>
    <name evidence="5" type="ORF">J2S57_002979</name>
</gene>
<comment type="caution">
    <text evidence="5">The sequence shown here is derived from an EMBL/GenBank/DDBJ whole genome shotgun (WGS) entry which is preliminary data.</text>
</comment>
<dbReference type="InterPro" id="IPR050832">
    <property type="entry name" value="Bact_Acetyltransf"/>
</dbReference>
<dbReference type="RefSeq" id="WP_307243033.1">
    <property type="nucleotide sequence ID" value="NZ_JAUSQZ010000001.1"/>
</dbReference>
<evidence type="ECO:0000313" key="5">
    <source>
        <dbReference type="EMBL" id="MDP9827230.1"/>
    </source>
</evidence>
<dbReference type="GO" id="GO:0008999">
    <property type="term" value="F:protein-N-terminal-alanine acetyltransferase activity"/>
    <property type="evidence" value="ECO:0007669"/>
    <property type="project" value="UniProtKB-EC"/>
</dbReference>
<dbReference type="InterPro" id="IPR006464">
    <property type="entry name" value="AcTrfase_RimI/Ard1"/>
</dbReference>
<dbReference type="Pfam" id="PF00583">
    <property type="entry name" value="Acetyltransf_1"/>
    <property type="match status" value="1"/>
</dbReference>
<comment type="function">
    <text evidence="3">Acetylates the N-terminal alanine of ribosomal protein bS18.</text>
</comment>
<evidence type="ECO:0000256" key="2">
    <source>
        <dbReference type="ARBA" id="ARBA00023315"/>
    </source>
</evidence>
<protein>
    <recommendedName>
        <fullName evidence="3">[Ribosomal protein bS18]-alanine N-acetyltransferase</fullName>
        <ecNumber evidence="3">2.3.1.266</ecNumber>
    </recommendedName>
</protein>
<keyword evidence="1 5" id="KW-0808">Transferase</keyword>
<comment type="similarity">
    <text evidence="3">Belongs to the acetyltransferase family. RimI subfamily.</text>
</comment>
<keyword evidence="2 5" id="KW-0012">Acyltransferase</keyword>
<proteinExistence type="inferred from homology"/>
<dbReference type="EC" id="2.3.1.266" evidence="3"/>
<dbReference type="CDD" id="cd04301">
    <property type="entry name" value="NAT_SF"/>
    <property type="match status" value="1"/>
</dbReference>
<organism evidence="5 6">
    <name type="scientific">Kineosporia succinea</name>
    <dbReference type="NCBI Taxonomy" id="84632"/>
    <lineage>
        <taxon>Bacteria</taxon>
        <taxon>Bacillati</taxon>
        <taxon>Actinomycetota</taxon>
        <taxon>Actinomycetes</taxon>
        <taxon>Kineosporiales</taxon>
        <taxon>Kineosporiaceae</taxon>
        <taxon>Kineosporia</taxon>
    </lineage>
</organism>
<evidence type="ECO:0000313" key="6">
    <source>
        <dbReference type="Proteomes" id="UP001235712"/>
    </source>
</evidence>
<dbReference type="PROSITE" id="PS51186">
    <property type="entry name" value="GNAT"/>
    <property type="match status" value="1"/>
</dbReference>
<comment type="subcellular location">
    <subcellularLocation>
        <location evidence="3">Cytoplasm</location>
    </subcellularLocation>
</comment>
<dbReference type="InterPro" id="IPR000182">
    <property type="entry name" value="GNAT_dom"/>
</dbReference>